<evidence type="ECO:0000259" key="3">
    <source>
        <dbReference type="Pfam" id="PF00933"/>
    </source>
</evidence>
<dbReference type="Pfam" id="PF00933">
    <property type="entry name" value="Glyco_hydro_3"/>
    <property type="match status" value="1"/>
</dbReference>
<dbReference type="GO" id="GO:0008422">
    <property type="term" value="F:beta-glucosidase activity"/>
    <property type="evidence" value="ECO:0007669"/>
    <property type="project" value="TreeGrafter"/>
</dbReference>
<protein>
    <submittedName>
        <fullName evidence="4">Beta-glucosidase</fullName>
    </submittedName>
</protein>
<dbReference type="STRING" id="1619234.SAMN05421730_102725"/>
<evidence type="ECO:0000256" key="2">
    <source>
        <dbReference type="ARBA" id="ARBA00022801"/>
    </source>
</evidence>
<dbReference type="RefSeq" id="WP_242875609.1">
    <property type="nucleotide sequence ID" value="NZ_FMKA01000027.1"/>
</dbReference>
<sequence>MSGKMAAAITQGVQAIPGASVSIKHFACNNQEAERFASNSTVSERALREIYLKGFEICVREAKPHTVMTSYNKINGIHTSSHYELLTEVLRGEWGFSGISGRSALRPPVINEK</sequence>
<evidence type="ECO:0000313" key="5">
    <source>
        <dbReference type="Proteomes" id="UP000199315"/>
    </source>
</evidence>
<dbReference type="InterPro" id="IPR001764">
    <property type="entry name" value="Glyco_hydro_3_N"/>
</dbReference>
<gene>
    <name evidence="4" type="ORF">SAMN05421730_102725</name>
</gene>
<dbReference type="PANTHER" id="PTHR42715">
    <property type="entry name" value="BETA-GLUCOSIDASE"/>
    <property type="match status" value="1"/>
</dbReference>
<dbReference type="InterPro" id="IPR036962">
    <property type="entry name" value="Glyco_hydro_3_N_sf"/>
</dbReference>
<dbReference type="EMBL" id="FMKA01000027">
    <property type="protein sequence ID" value="SCP98851.1"/>
    <property type="molecule type" value="Genomic_DNA"/>
</dbReference>
<dbReference type="SUPFAM" id="SSF51445">
    <property type="entry name" value="(Trans)glycosidases"/>
    <property type="match status" value="1"/>
</dbReference>
<dbReference type="Proteomes" id="UP000199315">
    <property type="component" value="Unassembled WGS sequence"/>
</dbReference>
<organism evidence="4 5">
    <name type="scientific">Anaerobium acetethylicum</name>
    <dbReference type="NCBI Taxonomy" id="1619234"/>
    <lineage>
        <taxon>Bacteria</taxon>
        <taxon>Bacillati</taxon>
        <taxon>Bacillota</taxon>
        <taxon>Clostridia</taxon>
        <taxon>Lachnospirales</taxon>
        <taxon>Lachnospiraceae</taxon>
        <taxon>Anaerobium</taxon>
    </lineage>
</organism>
<proteinExistence type="inferred from homology"/>
<reference evidence="4 5" key="1">
    <citation type="submission" date="2016-09" db="EMBL/GenBank/DDBJ databases">
        <authorList>
            <person name="Capua I."/>
            <person name="De Benedictis P."/>
            <person name="Joannis T."/>
            <person name="Lombin L.H."/>
            <person name="Cattoli G."/>
        </authorList>
    </citation>
    <scope>NUCLEOTIDE SEQUENCE [LARGE SCALE GENOMIC DNA]</scope>
    <source>
        <strain evidence="4 5">GluBS11</strain>
    </source>
</reference>
<dbReference type="InterPro" id="IPR050288">
    <property type="entry name" value="Cellulose_deg_GH3"/>
</dbReference>
<dbReference type="AlphaFoldDB" id="A0A1D3TX29"/>
<evidence type="ECO:0000313" key="4">
    <source>
        <dbReference type="EMBL" id="SCP98851.1"/>
    </source>
</evidence>
<accession>A0A1D3TX29</accession>
<dbReference type="GO" id="GO:0009251">
    <property type="term" value="P:glucan catabolic process"/>
    <property type="evidence" value="ECO:0007669"/>
    <property type="project" value="TreeGrafter"/>
</dbReference>
<comment type="similarity">
    <text evidence="1">Belongs to the glycosyl hydrolase 3 family.</text>
</comment>
<keyword evidence="2" id="KW-0378">Hydrolase</keyword>
<dbReference type="Gene3D" id="3.20.20.300">
    <property type="entry name" value="Glycoside hydrolase, family 3, N-terminal domain"/>
    <property type="match status" value="1"/>
</dbReference>
<dbReference type="InterPro" id="IPR017853">
    <property type="entry name" value="GH"/>
</dbReference>
<evidence type="ECO:0000256" key="1">
    <source>
        <dbReference type="ARBA" id="ARBA00005336"/>
    </source>
</evidence>
<feature type="domain" description="Glycoside hydrolase family 3 N-terminal" evidence="3">
    <location>
        <begin position="4"/>
        <end position="99"/>
    </location>
</feature>
<name>A0A1D3TX29_9FIRM</name>
<dbReference type="PANTHER" id="PTHR42715:SF3">
    <property type="entry name" value="BETA-GLUCOSIDASE B-RELATED"/>
    <property type="match status" value="1"/>
</dbReference>
<keyword evidence="5" id="KW-1185">Reference proteome</keyword>